<dbReference type="KEGG" id="tsph:KIH39_20070"/>
<dbReference type="RefSeq" id="WP_213495006.1">
    <property type="nucleotide sequence ID" value="NZ_CP074694.1"/>
</dbReference>
<gene>
    <name evidence="3" type="ORF">KIH39_20070</name>
</gene>
<accession>A0A8E6B2U8</accession>
<dbReference type="EMBL" id="CP074694">
    <property type="protein sequence ID" value="QVL31125.1"/>
    <property type="molecule type" value="Genomic_DNA"/>
</dbReference>
<dbReference type="GO" id="GO:0005524">
    <property type="term" value="F:ATP binding"/>
    <property type="evidence" value="ECO:0007669"/>
    <property type="project" value="UniProtKB-KW"/>
</dbReference>
<proteinExistence type="predicted"/>
<dbReference type="Proteomes" id="UP000676194">
    <property type="component" value="Chromosome"/>
</dbReference>
<dbReference type="InterPro" id="IPR007421">
    <property type="entry name" value="Schlafen_AlbA_2_dom"/>
</dbReference>
<dbReference type="Pfam" id="PF04326">
    <property type="entry name" value="SLFN_AlbA_2"/>
    <property type="match status" value="1"/>
</dbReference>
<evidence type="ECO:0000256" key="1">
    <source>
        <dbReference type="SAM" id="MobiDB-lite"/>
    </source>
</evidence>
<feature type="region of interest" description="Disordered" evidence="1">
    <location>
        <begin position="41"/>
        <end position="60"/>
    </location>
</feature>
<sequence length="338" mass="37794">MPNRPSAAQNFFNEIKAHEGFEDPASFLKSLVNSRPPTEETEYREFKGANDLTPGPNSPTELREGRINEFFCEALSGFANTSGGVFVWGIDARKPQGSLIEQACGFNLVQNPEVFKARLKQFLLNAVDPPVPGVEIEAFPDSTQGGKGFVVCYIPESEYKPHRANIGKRWVMRVGDNFVDIPPAVLRSLFFPNRNAYAVLKIKSTPQEYGLGVLRRGSFLRLNLQLFNKGPATLQNGIVTVAIGTLQPSGWHPMQSGHHRCALLLIHPGHTEDLPMMEIDLNSCSQLMIEARQGKLVLIFHVFAYDLPPFKFKVEIEEEETRGESNKVVLPQPLEMEF</sequence>
<organism evidence="3 4">
    <name type="scientific">Telmatocola sphagniphila</name>
    <dbReference type="NCBI Taxonomy" id="1123043"/>
    <lineage>
        <taxon>Bacteria</taxon>
        <taxon>Pseudomonadati</taxon>
        <taxon>Planctomycetota</taxon>
        <taxon>Planctomycetia</taxon>
        <taxon>Gemmatales</taxon>
        <taxon>Gemmataceae</taxon>
    </lineage>
</organism>
<protein>
    <submittedName>
        <fullName evidence="3">ATP-binding protein</fullName>
    </submittedName>
</protein>
<reference evidence="3" key="1">
    <citation type="submission" date="2021-05" db="EMBL/GenBank/DDBJ databases">
        <title>Complete genome sequence of the cellulolytic planctomycete Telmatocola sphagniphila SP2T and characterization of the first cellulase from planctomycetes.</title>
        <authorList>
            <person name="Rakitin A.L."/>
            <person name="Beletsky A.V."/>
            <person name="Naumoff D.G."/>
            <person name="Kulichevskaya I.S."/>
            <person name="Mardanov A.V."/>
            <person name="Ravin N.V."/>
            <person name="Dedysh S.N."/>
        </authorList>
    </citation>
    <scope>NUCLEOTIDE SEQUENCE</scope>
    <source>
        <strain evidence="3">SP2T</strain>
    </source>
</reference>
<keyword evidence="3" id="KW-0547">Nucleotide-binding</keyword>
<keyword evidence="4" id="KW-1185">Reference proteome</keyword>
<evidence type="ECO:0000259" key="2">
    <source>
        <dbReference type="Pfam" id="PF04326"/>
    </source>
</evidence>
<evidence type="ECO:0000313" key="4">
    <source>
        <dbReference type="Proteomes" id="UP000676194"/>
    </source>
</evidence>
<dbReference type="AlphaFoldDB" id="A0A8E6B2U8"/>
<evidence type="ECO:0000313" key="3">
    <source>
        <dbReference type="EMBL" id="QVL31125.1"/>
    </source>
</evidence>
<keyword evidence="3" id="KW-0067">ATP-binding</keyword>
<dbReference type="Gene3D" id="3.30.950.30">
    <property type="entry name" value="Schlafen, AAA domain"/>
    <property type="match status" value="1"/>
</dbReference>
<feature type="domain" description="Schlafen AlbA-2" evidence="2">
    <location>
        <begin position="41"/>
        <end position="177"/>
    </location>
</feature>
<name>A0A8E6B2U8_9BACT</name>
<dbReference type="InterPro" id="IPR038461">
    <property type="entry name" value="Schlafen_AlbA_2_dom_sf"/>
</dbReference>